<gene>
    <name evidence="2" type="ORF">GCM10010358_26840</name>
</gene>
<proteinExistence type="predicted"/>
<sequence>MTKPLPRTPTGALMLDATAELIGAAAALLGLGVLTLISVRSIGRR</sequence>
<accession>A0A918KNX9</accession>
<dbReference type="EMBL" id="BMVU01000009">
    <property type="protein sequence ID" value="GGX71008.1"/>
    <property type="molecule type" value="Genomic_DNA"/>
</dbReference>
<protein>
    <submittedName>
        <fullName evidence="2">Uncharacterized protein</fullName>
    </submittedName>
</protein>
<keyword evidence="1" id="KW-1133">Transmembrane helix</keyword>
<name>A0A918KNX9_9ACTN</name>
<evidence type="ECO:0000256" key="1">
    <source>
        <dbReference type="SAM" id="Phobius"/>
    </source>
</evidence>
<organism evidence="2 3">
    <name type="scientific">Streptomyces minutiscleroticus</name>
    <dbReference type="NCBI Taxonomy" id="68238"/>
    <lineage>
        <taxon>Bacteria</taxon>
        <taxon>Bacillati</taxon>
        <taxon>Actinomycetota</taxon>
        <taxon>Actinomycetes</taxon>
        <taxon>Kitasatosporales</taxon>
        <taxon>Streptomycetaceae</taxon>
        <taxon>Streptomyces</taxon>
    </lineage>
</organism>
<evidence type="ECO:0000313" key="2">
    <source>
        <dbReference type="EMBL" id="GGX71008.1"/>
    </source>
</evidence>
<dbReference type="Proteomes" id="UP000619244">
    <property type="component" value="Unassembled WGS sequence"/>
</dbReference>
<comment type="caution">
    <text evidence="2">The sequence shown here is derived from an EMBL/GenBank/DDBJ whole genome shotgun (WGS) entry which is preliminary data.</text>
</comment>
<keyword evidence="1" id="KW-0812">Transmembrane</keyword>
<reference evidence="2" key="2">
    <citation type="submission" date="2020-09" db="EMBL/GenBank/DDBJ databases">
        <authorList>
            <person name="Sun Q."/>
            <person name="Ohkuma M."/>
        </authorList>
    </citation>
    <scope>NUCLEOTIDE SEQUENCE</scope>
    <source>
        <strain evidence="2">JCM 4790</strain>
    </source>
</reference>
<feature type="transmembrane region" description="Helical" evidence="1">
    <location>
        <begin position="20"/>
        <end position="39"/>
    </location>
</feature>
<reference evidence="2" key="1">
    <citation type="journal article" date="2014" name="Int. J. Syst. Evol. Microbiol.">
        <title>Complete genome sequence of Corynebacterium casei LMG S-19264T (=DSM 44701T), isolated from a smear-ripened cheese.</title>
        <authorList>
            <consortium name="US DOE Joint Genome Institute (JGI-PGF)"/>
            <person name="Walter F."/>
            <person name="Albersmeier A."/>
            <person name="Kalinowski J."/>
            <person name="Ruckert C."/>
        </authorList>
    </citation>
    <scope>NUCLEOTIDE SEQUENCE</scope>
    <source>
        <strain evidence="2">JCM 4790</strain>
    </source>
</reference>
<evidence type="ECO:0000313" key="3">
    <source>
        <dbReference type="Proteomes" id="UP000619244"/>
    </source>
</evidence>
<keyword evidence="3" id="KW-1185">Reference proteome</keyword>
<keyword evidence="1" id="KW-0472">Membrane</keyword>
<dbReference type="AlphaFoldDB" id="A0A918KNX9"/>